<gene>
    <name evidence="2" type="ORF">SNE40_000169</name>
</gene>
<proteinExistence type="predicted"/>
<evidence type="ECO:0000259" key="1">
    <source>
        <dbReference type="Pfam" id="PF12248"/>
    </source>
</evidence>
<evidence type="ECO:0000313" key="2">
    <source>
        <dbReference type="EMBL" id="KAK6194552.1"/>
    </source>
</evidence>
<organism evidence="2 3">
    <name type="scientific">Patella caerulea</name>
    <name type="common">Rayed Mediterranean limpet</name>
    <dbReference type="NCBI Taxonomy" id="87958"/>
    <lineage>
        <taxon>Eukaryota</taxon>
        <taxon>Metazoa</taxon>
        <taxon>Spiralia</taxon>
        <taxon>Lophotrochozoa</taxon>
        <taxon>Mollusca</taxon>
        <taxon>Gastropoda</taxon>
        <taxon>Patellogastropoda</taxon>
        <taxon>Patelloidea</taxon>
        <taxon>Patellidae</taxon>
        <taxon>Patella</taxon>
    </lineage>
</organism>
<reference evidence="2 3" key="1">
    <citation type="submission" date="2024-01" db="EMBL/GenBank/DDBJ databases">
        <title>The genome of the rayed Mediterranean limpet Patella caerulea (Linnaeus, 1758).</title>
        <authorList>
            <person name="Anh-Thu Weber A."/>
            <person name="Halstead-Nussloch G."/>
        </authorList>
    </citation>
    <scope>NUCLEOTIDE SEQUENCE [LARGE SCALE GENOMIC DNA]</scope>
    <source>
        <strain evidence="2">AATW-2023a</strain>
        <tissue evidence="2">Whole specimen</tissue>
    </source>
</reference>
<dbReference type="Proteomes" id="UP001347796">
    <property type="component" value="Unassembled WGS sequence"/>
</dbReference>
<keyword evidence="3" id="KW-1185">Reference proteome</keyword>
<feature type="domain" description="Farnesoic acid O-methyl transferase" evidence="1">
    <location>
        <begin position="34"/>
        <end position="160"/>
    </location>
</feature>
<dbReference type="EMBL" id="JAZGQO010000001">
    <property type="protein sequence ID" value="KAK6194552.1"/>
    <property type="molecule type" value="Genomic_DNA"/>
</dbReference>
<comment type="caution">
    <text evidence="2">The sequence shown here is derived from an EMBL/GenBank/DDBJ whole genome shotgun (WGS) entry which is preliminary data.</text>
</comment>
<sequence>MSMRVSGCVVIILMIYVFRSFHGEILSLEKGTAYTYFRNVENLNDKIFYVRGIAHAVIGLFDETPGSTVFRIVIGRDLNKRTRLYRFNKKVNVTIQPELLLESNPTKFKPFWIKWTTDYFMFGAGSRVGEGMNFLSANNVTLRYMAVKTKPTYPIDYILDLSCSKVPIL</sequence>
<dbReference type="Pfam" id="PF12248">
    <property type="entry name" value="Methyltransf_FA"/>
    <property type="match status" value="1"/>
</dbReference>
<accession>A0AAN8KIZ8</accession>
<protein>
    <recommendedName>
        <fullName evidence="1">Farnesoic acid O-methyl transferase domain-containing protein</fullName>
    </recommendedName>
</protein>
<name>A0AAN8KIZ8_PATCE</name>
<dbReference type="InterPro" id="IPR022041">
    <property type="entry name" value="Methyltransf_FA"/>
</dbReference>
<dbReference type="AlphaFoldDB" id="A0AAN8KIZ8"/>
<evidence type="ECO:0000313" key="3">
    <source>
        <dbReference type="Proteomes" id="UP001347796"/>
    </source>
</evidence>